<dbReference type="CDD" id="cd02042">
    <property type="entry name" value="ParAB_family"/>
    <property type="match status" value="1"/>
</dbReference>
<reference evidence="1 2" key="1">
    <citation type="journal article" date="2018" name="Aquat. Microb. Ecol.">
        <title>Gammaproteobacterial methanotrophs dominate.</title>
        <authorList>
            <person name="Rissanen A.J."/>
            <person name="Saarenheimo J."/>
            <person name="Tiirola M."/>
            <person name="Peura S."/>
            <person name="Aalto S.L."/>
            <person name="Karvinen A."/>
            <person name="Nykanen H."/>
        </authorList>
    </citation>
    <scope>NUCLEOTIDE SEQUENCE [LARGE SCALE GENOMIC DNA]</scope>
    <source>
        <strain evidence="1">AMbin10</strain>
    </source>
</reference>
<dbReference type="InterPro" id="IPR009744">
    <property type="entry name" value="VirC1"/>
</dbReference>
<proteinExistence type="predicted"/>
<dbReference type="PANTHER" id="PTHR13696">
    <property type="entry name" value="P-LOOP CONTAINING NUCLEOSIDE TRIPHOSPHATE HYDROLASE"/>
    <property type="match status" value="1"/>
</dbReference>
<organism evidence="1 2">
    <name type="scientific">Candidatus Methylumidiphilus alinenensis</name>
    <dbReference type="NCBI Taxonomy" id="2202197"/>
    <lineage>
        <taxon>Bacteria</taxon>
        <taxon>Pseudomonadati</taxon>
        <taxon>Pseudomonadota</taxon>
        <taxon>Gammaproteobacteria</taxon>
        <taxon>Methylococcales</taxon>
        <taxon>Candidatus Methylumidiphilus</taxon>
    </lineage>
</organism>
<accession>A0A2W4RFR1</accession>
<dbReference type="InterPro" id="IPR027417">
    <property type="entry name" value="P-loop_NTPase"/>
</dbReference>
<dbReference type="EMBL" id="QJPH01000261">
    <property type="protein sequence ID" value="PZN81636.1"/>
    <property type="molecule type" value="Genomic_DNA"/>
</dbReference>
<dbReference type="Gene3D" id="3.40.50.300">
    <property type="entry name" value="P-loop containing nucleotide triphosphate hydrolases"/>
    <property type="match status" value="1"/>
</dbReference>
<gene>
    <name evidence="1" type="ORF">DM484_08000</name>
</gene>
<dbReference type="PANTHER" id="PTHR13696:SF96">
    <property type="entry name" value="COBQ_COBB_MIND_PARA NUCLEOTIDE BINDING DOMAIN-CONTAINING PROTEIN"/>
    <property type="match status" value="1"/>
</dbReference>
<protein>
    <submittedName>
        <fullName evidence="1">ParA family protein</fullName>
    </submittedName>
</protein>
<dbReference type="Pfam" id="PF07015">
    <property type="entry name" value="VirC1"/>
    <property type="match status" value="1"/>
</dbReference>
<dbReference type="AlphaFoldDB" id="A0A2W4RFR1"/>
<name>A0A2W4RFR1_9GAMM</name>
<evidence type="ECO:0000313" key="2">
    <source>
        <dbReference type="Proteomes" id="UP000249396"/>
    </source>
</evidence>
<dbReference type="Proteomes" id="UP000249396">
    <property type="component" value="Unassembled WGS sequence"/>
</dbReference>
<dbReference type="InterPro" id="IPR050678">
    <property type="entry name" value="DNA_Partitioning_ATPase"/>
</dbReference>
<evidence type="ECO:0000313" key="1">
    <source>
        <dbReference type="EMBL" id="PZN81636.1"/>
    </source>
</evidence>
<sequence>MPIIVFASSKGGAGKSTSACLLANALANTGANVTVIDADPNRPLTRWASHAKLPDNLKVVTNKDESTILAEIKESAANSEFVIVDLEGVASVTVSYAISRANLVVIPVQGSHLDAVEAAKAVRLVRNQEEAFERKIPFAILFTRTSPAIRGRTLASIEQNFKEAGYPVFTTQLLEREAYKAIFSCGKTLYQLTSSHSSNIDKAVRNSEQFALESIRIVRGLPVEHPDSLDHGQDDKPNVAEIA</sequence>
<comment type="caution">
    <text evidence="1">The sequence shown here is derived from an EMBL/GenBank/DDBJ whole genome shotgun (WGS) entry which is preliminary data.</text>
</comment>
<dbReference type="SUPFAM" id="SSF52540">
    <property type="entry name" value="P-loop containing nucleoside triphosphate hydrolases"/>
    <property type="match status" value="1"/>
</dbReference>